<dbReference type="AlphaFoldDB" id="A0A974HND6"/>
<feature type="compositionally biased region" description="Polar residues" evidence="1">
    <location>
        <begin position="12"/>
        <end position="21"/>
    </location>
</feature>
<name>A0A974HND6_XENLA</name>
<gene>
    <name evidence="2" type="ORF">XELAEV_18022410mg</name>
</gene>
<sequence length="78" mass="8453">MTESLYFRLTKDQSPPSSTSAGLGRPGTLDSLAGCSPQQACACVKRTHIPPRLARGDWNRVPALRSTTVPIHTHTHTN</sequence>
<evidence type="ECO:0000256" key="1">
    <source>
        <dbReference type="SAM" id="MobiDB-lite"/>
    </source>
</evidence>
<feature type="region of interest" description="Disordered" evidence="1">
    <location>
        <begin position="1"/>
        <end position="25"/>
    </location>
</feature>
<proteinExistence type="predicted"/>
<protein>
    <submittedName>
        <fullName evidence="2">Uncharacterized protein</fullName>
    </submittedName>
</protein>
<reference evidence="3" key="1">
    <citation type="journal article" date="2016" name="Nature">
        <title>Genome evolution in the allotetraploid frog Xenopus laevis.</title>
        <authorList>
            <person name="Session A.M."/>
            <person name="Uno Y."/>
            <person name="Kwon T."/>
            <person name="Chapman J.A."/>
            <person name="Toyoda A."/>
            <person name="Takahashi S."/>
            <person name="Fukui A."/>
            <person name="Hikosaka A."/>
            <person name="Suzuki A."/>
            <person name="Kondo M."/>
            <person name="van Heeringen S.J."/>
            <person name="Quigley I."/>
            <person name="Heinz S."/>
            <person name="Ogino H."/>
            <person name="Ochi H."/>
            <person name="Hellsten U."/>
            <person name="Lyons J.B."/>
            <person name="Simakov O."/>
            <person name="Putnam N."/>
            <person name="Stites J."/>
            <person name="Kuroki Y."/>
            <person name="Tanaka T."/>
            <person name="Michiue T."/>
            <person name="Watanabe M."/>
            <person name="Bogdanovic O."/>
            <person name="Lister R."/>
            <person name="Georgiou G."/>
            <person name="Paranjpe S.S."/>
            <person name="van Kruijsbergen I."/>
            <person name="Shu S."/>
            <person name="Carlson J."/>
            <person name="Kinoshita T."/>
            <person name="Ohta Y."/>
            <person name="Mawaribuchi S."/>
            <person name="Jenkins J."/>
            <person name="Grimwood J."/>
            <person name="Schmutz J."/>
            <person name="Mitros T."/>
            <person name="Mozaffari S.V."/>
            <person name="Suzuki Y."/>
            <person name="Haramoto Y."/>
            <person name="Yamamoto T.S."/>
            <person name="Takagi C."/>
            <person name="Heald R."/>
            <person name="Miller K."/>
            <person name="Haudenschild C."/>
            <person name="Kitzman J."/>
            <person name="Nakayama T."/>
            <person name="Izutsu Y."/>
            <person name="Robert J."/>
            <person name="Fortriede J."/>
            <person name="Burns K."/>
            <person name="Lotay V."/>
            <person name="Karimi K."/>
            <person name="Yasuoka Y."/>
            <person name="Dichmann D.S."/>
            <person name="Flajnik M.F."/>
            <person name="Houston D.W."/>
            <person name="Shendure J."/>
            <person name="DuPasquier L."/>
            <person name="Vize P.D."/>
            <person name="Zorn A.M."/>
            <person name="Ito M."/>
            <person name="Marcotte E.M."/>
            <person name="Wallingford J.B."/>
            <person name="Ito Y."/>
            <person name="Asashima M."/>
            <person name="Ueno N."/>
            <person name="Matsuda Y."/>
            <person name="Veenstra G.J."/>
            <person name="Fujiyama A."/>
            <person name="Harland R.M."/>
            <person name="Taira M."/>
            <person name="Rokhsar D.S."/>
        </authorList>
    </citation>
    <scope>NUCLEOTIDE SEQUENCE [LARGE SCALE GENOMIC DNA]</scope>
    <source>
        <strain evidence="3">J</strain>
    </source>
</reference>
<evidence type="ECO:0000313" key="2">
    <source>
        <dbReference type="EMBL" id="OCT84260.1"/>
    </source>
</evidence>
<dbReference type="EMBL" id="CM004472">
    <property type="protein sequence ID" value="OCT84260.1"/>
    <property type="molecule type" value="Genomic_DNA"/>
</dbReference>
<dbReference type="Proteomes" id="UP000694892">
    <property type="component" value="Chromosome 4L"/>
</dbReference>
<evidence type="ECO:0000313" key="3">
    <source>
        <dbReference type="Proteomes" id="UP000694892"/>
    </source>
</evidence>
<accession>A0A974HND6</accession>
<organism evidence="2 3">
    <name type="scientific">Xenopus laevis</name>
    <name type="common">African clawed frog</name>
    <dbReference type="NCBI Taxonomy" id="8355"/>
    <lineage>
        <taxon>Eukaryota</taxon>
        <taxon>Metazoa</taxon>
        <taxon>Chordata</taxon>
        <taxon>Craniata</taxon>
        <taxon>Vertebrata</taxon>
        <taxon>Euteleostomi</taxon>
        <taxon>Amphibia</taxon>
        <taxon>Batrachia</taxon>
        <taxon>Anura</taxon>
        <taxon>Pipoidea</taxon>
        <taxon>Pipidae</taxon>
        <taxon>Xenopodinae</taxon>
        <taxon>Xenopus</taxon>
        <taxon>Xenopus</taxon>
    </lineage>
</organism>